<gene>
    <name evidence="3" type="ORF">GV791_09290</name>
</gene>
<dbReference type="RefSeq" id="WP_014351175.1">
    <property type="nucleotide sequence ID" value="NZ_AP026975.1"/>
</dbReference>
<proteinExistence type="predicted"/>
<dbReference type="Pfam" id="PF12625">
    <property type="entry name" value="Arabinose_bd"/>
    <property type="match status" value="1"/>
</dbReference>
<dbReference type="GO" id="GO:0000976">
    <property type="term" value="F:transcription cis-regulatory region binding"/>
    <property type="evidence" value="ECO:0007669"/>
    <property type="project" value="TreeGrafter"/>
</dbReference>
<dbReference type="AlphaFoldDB" id="A0A6P1CN32"/>
<keyword evidence="1" id="KW-0238">DNA-binding</keyword>
<name>A0A6P1CN32_9NOCA</name>
<accession>A0A6P1CN32</accession>
<sequence>MPTDNVAIHRFIIGELRAAGIGRKDLVGEIGLPPWALATDDIQVPSRTLVRLWEVAEHDLGDPDIAIALARRFRLKTLGLYDYLFATSPTLAAALATSEQHLTAVTTNHHCRVVTDNTGEVTLYLEMVEGDGRGRDHTQLWILVGALTRARQVLDASINPVRVMLRQAPPRHIEAYTSVFGSAALEFSAPYDAITFRAADAHSPLKTSDPALAAVLRPLADSLPPPPQPPTTWRDRVAVALSEALDDGDVSLDIVARRLMTSPRTLQRRLQEAGTTWRNELDRARAARLVSARSSHLTRERQAQLLAYSSPTSIRRATRRWTSPNTR</sequence>
<evidence type="ECO:0000259" key="2">
    <source>
        <dbReference type="Pfam" id="PF12625"/>
    </source>
</evidence>
<protein>
    <submittedName>
        <fullName evidence="3">AraC family transcriptional regulator</fullName>
    </submittedName>
</protein>
<dbReference type="PANTHER" id="PTHR47894:SF1">
    <property type="entry name" value="HTH-TYPE TRANSCRIPTIONAL REGULATOR VQSM"/>
    <property type="match status" value="1"/>
</dbReference>
<evidence type="ECO:0000313" key="3">
    <source>
        <dbReference type="EMBL" id="NEW32754.1"/>
    </source>
</evidence>
<evidence type="ECO:0000313" key="4">
    <source>
        <dbReference type="Proteomes" id="UP000471166"/>
    </source>
</evidence>
<organism evidence="3 4">
    <name type="scientific">Nocardia cyriacigeorgica</name>
    <dbReference type="NCBI Taxonomy" id="135487"/>
    <lineage>
        <taxon>Bacteria</taxon>
        <taxon>Bacillati</taxon>
        <taxon>Actinomycetota</taxon>
        <taxon>Actinomycetes</taxon>
        <taxon>Mycobacteriales</taxon>
        <taxon>Nocardiaceae</taxon>
        <taxon>Nocardia</taxon>
    </lineage>
</organism>
<dbReference type="PANTHER" id="PTHR47894">
    <property type="entry name" value="HTH-TYPE TRANSCRIPTIONAL REGULATOR GADX"/>
    <property type="match status" value="1"/>
</dbReference>
<feature type="domain" description="HTH-type transcriptional regulator AraC-type N-terminal" evidence="2">
    <location>
        <begin position="20"/>
        <end position="205"/>
    </location>
</feature>
<comment type="caution">
    <text evidence="3">The sequence shown here is derived from an EMBL/GenBank/DDBJ whole genome shotgun (WGS) entry which is preliminary data.</text>
</comment>
<reference evidence="3 4" key="1">
    <citation type="submission" date="2020-01" db="EMBL/GenBank/DDBJ databases">
        <title>Genetics and antimicrobial susceptibilities of Nocardia species isolated from the soil; a comparison with species isolated from humans.</title>
        <authorList>
            <person name="Carrasco G."/>
            <person name="Monzon S."/>
            <person name="Sansegundo M."/>
            <person name="Garcia E."/>
            <person name="Garrido N."/>
            <person name="Medina M.J."/>
            <person name="Villalon P."/>
            <person name="Ramirez-Arocha A.C."/>
            <person name="Jimenez P."/>
            <person name="Cuesta I."/>
            <person name="Valdezate S."/>
        </authorList>
    </citation>
    <scope>NUCLEOTIDE SEQUENCE [LARGE SCALE GENOMIC DNA]</scope>
    <source>
        <strain evidence="3 4">CNM20110626</strain>
    </source>
</reference>
<dbReference type="Gene3D" id="1.10.10.60">
    <property type="entry name" value="Homeodomain-like"/>
    <property type="match status" value="1"/>
</dbReference>
<dbReference type="EMBL" id="JAAGVB010000011">
    <property type="protein sequence ID" value="NEW32754.1"/>
    <property type="molecule type" value="Genomic_DNA"/>
</dbReference>
<dbReference type="GO" id="GO:0003700">
    <property type="term" value="F:DNA-binding transcription factor activity"/>
    <property type="evidence" value="ECO:0007669"/>
    <property type="project" value="TreeGrafter"/>
</dbReference>
<evidence type="ECO:0000256" key="1">
    <source>
        <dbReference type="ARBA" id="ARBA00023125"/>
    </source>
</evidence>
<dbReference type="InterPro" id="IPR032687">
    <property type="entry name" value="AraC-type_N"/>
</dbReference>
<dbReference type="GO" id="GO:0005829">
    <property type="term" value="C:cytosol"/>
    <property type="evidence" value="ECO:0007669"/>
    <property type="project" value="TreeGrafter"/>
</dbReference>
<dbReference type="Proteomes" id="UP000471166">
    <property type="component" value="Unassembled WGS sequence"/>
</dbReference>
<dbReference type="OMA" id="MTRLWQR"/>